<feature type="site" description="Electron transfer via tryptophanyl radical" evidence="9">
    <location>
        <position position="306"/>
    </location>
</feature>
<dbReference type="Pfam" id="PF03441">
    <property type="entry name" value="FAD_binding_7"/>
    <property type="match status" value="1"/>
</dbReference>
<feature type="binding site" evidence="8">
    <location>
        <position position="272"/>
    </location>
    <ligand>
        <name>FAD</name>
        <dbReference type="ChEBI" id="CHEBI:57692"/>
    </ligand>
</feature>
<comment type="cofactor">
    <cofactor evidence="1">
        <name>(6R)-5,10-methylene-5,6,7,8-tetrahydrofolate</name>
        <dbReference type="ChEBI" id="CHEBI:15636"/>
    </cofactor>
</comment>
<dbReference type="InterPro" id="IPR006050">
    <property type="entry name" value="DNA_photolyase_N"/>
</dbReference>
<dbReference type="PRINTS" id="PR00147">
    <property type="entry name" value="DNAPHOTLYASE"/>
</dbReference>
<evidence type="ECO:0000256" key="10">
    <source>
        <dbReference type="RuleBase" id="RU004182"/>
    </source>
</evidence>
<evidence type="ECO:0000256" key="2">
    <source>
        <dbReference type="ARBA" id="ARBA00013149"/>
    </source>
</evidence>
<evidence type="ECO:0000256" key="3">
    <source>
        <dbReference type="ARBA" id="ARBA00014046"/>
    </source>
</evidence>
<keyword evidence="12" id="KW-0456">Lyase</keyword>
<comment type="similarity">
    <text evidence="10">Belongs to the DNA photolyase family.</text>
</comment>
<feature type="site" description="Electron transfer via tryptophanyl radical" evidence="9">
    <location>
        <position position="383"/>
    </location>
</feature>
<evidence type="ECO:0000313" key="12">
    <source>
        <dbReference type="EMBL" id="NIK90219.1"/>
    </source>
</evidence>
<dbReference type="Gene3D" id="1.25.40.80">
    <property type="match status" value="1"/>
</dbReference>
<feature type="site" description="Electron transfer via tryptophanyl radical" evidence="9">
    <location>
        <position position="360"/>
    </location>
</feature>
<dbReference type="GO" id="GO:0003904">
    <property type="term" value="F:deoxyribodipyrimidine photo-lyase activity"/>
    <property type="evidence" value="ECO:0007669"/>
    <property type="project" value="UniProtKB-EC"/>
</dbReference>
<dbReference type="SUPFAM" id="SSF52425">
    <property type="entry name" value="Cryptochrome/photolyase, N-terminal domain"/>
    <property type="match status" value="1"/>
</dbReference>
<evidence type="ECO:0000256" key="8">
    <source>
        <dbReference type="PIRSR" id="PIRSR602081-1"/>
    </source>
</evidence>
<dbReference type="GO" id="GO:0003677">
    <property type="term" value="F:DNA binding"/>
    <property type="evidence" value="ECO:0007669"/>
    <property type="project" value="TreeGrafter"/>
</dbReference>
<evidence type="ECO:0000256" key="4">
    <source>
        <dbReference type="ARBA" id="ARBA00022630"/>
    </source>
</evidence>
<evidence type="ECO:0000313" key="13">
    <source>
        <dbReference type="Proteomes" id="UP000570514"/>
    </source>
</evidence>
<evidence type="ECO:0000256" key="1">
    <source>
        <dbReference type="ARBA" id="ARBA00001932"/>
    </source>
</evidence>
<dbReference type="PROSITE" id="PS51645">
    <property type="entry name" value="PHR_CRY_ALPHA_BETA"/>
    <property type="match status" value="1"/>
</dbReference>
<dbReference type="PANTHER" id="PTHR11455:SF9">
    <property type="entry name" value="CRYPTOCHROME CIRCADIAN CLOCK 5 ISOFORM X1"/>
    <property type="match status" value="1"/>
</dbReference>
<proteinExistence type="inferred from homology"/>
<comment type="cofactor">
    <cofactor evidence="8">
        <name>FAD</name>
        <dbReference type="ChEBI" id="CHEBI:57692"/>
    </cofactor>
    <text evidence="8">Binds 1 FAD per subunit.</text>
</comment>
<dbReference type="RefSeq" id="WP_167084586.1">
    <property type="nucleotide sequence ID" value="NZ_BAAADC010000001.1"/>
</dbReference>
<evidence type="ECO:0000256" key="9">
    <source>
        <dbReference type="PIRSR" id="PIRSR602081-2"/>
    </source>
</evidence>
<gene>
    <name evidence="12" type="ORF">FHS83_003537</name>
</gene>
<evidence type="ECO:0000256" key="7">
    <source>
        <dbReference type="ARBA" id="ARBA00033999"/>
    </source>
</evidence>
<dbReference type="InterPro" id="IPR005101">
    <property type="entry name" value="Cryptochr/Photolyase_FAD-bd"/>
</dbReference>
<evidence type="ECO:0000256" key="6">
    <source>
        <dbReference type="ARBA" id="ARBA00022991"/>
    </source>
</evidence>
<accession>A0A846N3Y5</accession>
<dbReference type="SUPFAM" id="SSF48173">
    <property type="entry name" value="Cryptochrome/photolyase FAD-binding domain"/>
    <property type="match status" value="1"/>
</dbReference>
<dbReference type="EC" id="4.1.99.3" evidence="2"/>
<dbReference type="PROSITE" id="PS00394">
    <property type="entry name" value="DNA_PHOTOLYASES_1_1"/>
    <property type="match status" value="1"/>
</dbReference>
<dbReference type="Proteomes" id="UP000570514">
    <property type="component" value="Unassembled WGS sequence"/>
</dbReference>
<feature type="binding site" evidence="8">
    <location>
        <begin position="373"/>
        <end position="375"/>
    </location>
    <ligand>
        <name>FAD</name>
        <dbReference type="ChEBI" id="CHEBI:57692"/>
    </ligand>
</feature>
<dbReference type="GO" id="GO:0071949">
    <property type="term" value="F:FAD binding"/>
    <property type="evidence" value="ECO:0007669"/>
    <property type="project" value="TreeGrafter"/>
</dbReference>
<evidence type="ECO:0000259" key="11">
    <source>
        <dbReference type="PROSITE" id="PS51645"/>
    </source>
</evidence>
<keyword evidence="4 8" id="KW-0285">Flavoprotein</keyword>
<keyword evidence="13" id="KW-1185">Reference proteome</keyword>
<keyword evidence="5 8" id="KW-0274">FAD</keyword>
<dbReference type="PROSITE" id="PS00691">
    <property type="entry name" value="DNA_PHOTOLYASES_1_2"/>
    <property type="match status" value="1"/>
</dbReference>
<dbReference type="AlphaFoldDB" id="A0A846N3Y5"/>
<dbReference type="GO" id="GO:0009416">
    <property type="term" value="P:response to light stimulus"/>
    <property type="evidence" value="ECO:0007669"/>
    <property type="project" value="TreeGrafter"/>
</dbReference>
<dbReference type="InterPro" id="IPR036134">
    <property type="entry name" value="Crypto/Photolyase_FAD-like_sf"/>
</dbReference>
<dbReference type="InterPro" id="IPR014729">
    <property type="entry name" value="Rossmann-like_a/b/a_fold"/>
</dbReference>
<dbReference type="FunFam" id="1.10.579.10:FF:000003">
    <property type="entry name" value="Deoxyribodipyrimidine photo-lyase"/>
    <property type="match status" value="1"/>
</dbReference>
<dbReference type="InterPro" id="IPR002081">
    <property type="entry name" value="Cryptochrome/DNA_photolyase_1"/>
</dbReference>
<feature type="domain" description="Photolyase/cryptochrome alpha/beta" evidence="11">
    <location>
        <begin position="2"/>
        <end position="129"/>
    </location>
</feature>
<dbReference type="Gene3D" id="3.40.50.620">
    <property type="entry name" value="HUPs"/>
    <property type="match status" value="1"/>
</dbReference>
<dbReference type="Pfam" id="PF00875">
    <property type="entry name" value="DNA_photolyase"/>
    <property type="match status" value="1"/>
</dbReference>
<feature type="binding site" evidence="8">
    <location>
        <position position="222"/>
    </location>
    <ligand>
        <name>FAD</name>
        <dbReference type="ChEBI" id="CHEBI:57692"/>
    </ligand>
</feature>
<dbReference type="Gene3D" id="1.10.579.10">
    <property type="entry name" value="DNA Cyclobutane Dipyrimidine Photolyase, subunit A, domain 3"/>
    <property type="match status" value="1"/>
</dbReference>
<evidence type="ECO:0000256" key="5">
    <source>
        <dbReference type="ARBA" id="ARBA00022827"/>
    </source>
</evidence>
<name>A0A846N3Y5_9PROT</name>
<dbReference type="InterPro" id="IPR036155">
    <property type="entry name" value="Crypto/Photolyase_N_sf"/>
</dbReference>
<dbReference type="PANTHER" id="PTHR11455">
    <property type="entry name" value="CRYPTOCHROME"/>
    <property type="match status" value="1"/>
</dbReference>
<comment type="caution">
    <text evidence="12">The sequence shown here is derived from an EMBL/GenBank/DDBJ whole genome shotgun (WGS) entry which is preliminary data.</text>
</comment>
<organism evidence="12 13">
    <name type="scientific">Rhizomicrobium palustre</name>
    <dbReference type="NCBI Taxonomy" id="189966"/>
    <lineage>
        <taxon>Bacteria</taxon>
        <taxon>Pseudomonadati</taxon>
        <taxon>Pseudomonadota</taxon>
        <taxon>Alphaproteobacteria</taxon>
        <taxon>Micropepsales</taxon>
        <taxon>Micropepsaceae</taxon>
        <taxon>Rhizomicrobium</taxon>
    </lineage>
</organism>
<dbReference type="EMBL" id="JAASRM010000001">
    <property type="protein sequence ID" value="NIK90219.1"/>
    <property type="molecule type" value="Genomic_DNA"/>
</dbReference>
<sequence>MPTTIVVFYRDLRIADHRPLANAAARGRVVPLYVAEDPARAWAHGAASRWWLREALLDLQQRLAALGAPLLLRRGNRIDTILMLARETGAKTVVWHRRYEPDLAKEDAELVEALKEAGIAAEISDGYLLFEPDTIRTGAGTPFRVFTPFSRACLSAPTPTPPIAAPKKLESVSGPASDPLEALKLVPSRAVWPEKLASAWSVGEVSARKTLDHFLKQGLDDYAEARDRPDLAGTSRLSPYLHYGEISPRQVWHAVLAHKAAGAGAQNSLHRFQLEVLWREFSWHLLHQFPLLPEKPLNPSFTNFPWLEDDEAALLAWQKGQTGYPIVDAGMRQLWQTGWMHNRVRMIVASFLIKHLLISWQKGEAWFWDTLVDADLGANAASWQWVAGCGADAAPYFRIFNPILQGQKFDPDGAYVRRYVPELSRLDDKFLHQPWTAPASDLAKAGIVLGKNYPKPIVEHGFARKRALRALALSKGEKGEPDLFR</sequence>
<reference evidence="12 13" key="1">
    <citation type="submission" date="2020-03" db="EMBL/GenBank/DDBJ databases">
        <title>Genomic Encyclopedia of Type Strains, Phase IV (KMG-IV): sequencing the most valuable type-strain genomes for metagenomic binning, comparative biology and taxonomic classification.</title>
        <authorList>
            <person name="Goeker M."/>
        </authorList>
    </citation>
    <scope>NUCLEOTIDE SEQUENCE [LARGE SCALE GENOMIC DNA]</scope>
    <source>
        <strain evidence="12 13">DSM 19867</strain>
    </source>
</reference>
<protein>
    <recommendedName>
        <fullName evidence="3">Deoxyribodipyrimidine photo-lyase</fullName>
        <ecNumber evidence="2">4.1.99.3</ecNumber>
    </recommendedName>
</protein>
<feature type="binding site" evidence="8">
    <location>
        <begin position="234"/>
        <end position="238"/>
    </location>
    <ligand>
        <name>FAD</name>
        <dbReference type="ChEBI" id="CHEBI:57692"/>
    </ligand>
</feature>
<keyword evidence="6 10" id="KW-0157">Chromophore</keyword>
<comment type="catalytic activity">
    <reaction evidence="7">
        <text>cyclobutadipyrimidine (in DNA) = 2 pyrimidine residues (in DNA).</text>
        <dbReference type="EC" id="4.1.99.3"/>
    </reaction>
</comment>
<dbReference type="InterPro" id="IPR018394">
    <property type="entry name" value="DNA_photolyase_1_CS_C"/>
</dbReference>
<dbReference type="GO" id="GO:0000719">
    <property type="term" value="P:photoreactive repair"/>
    <property type="evidence" value="ECO:0007669"/>
    <property type="project" value="UniProtKB-ARBA"/>
</dbReference>